<dbReference type="GO" id="GO:0000271">
    <property type="term" value="P:polysaccharide biosynthetic process"/>
    <property type="evidence" value="ECO:0007669"/>
    <property type="project" value="InterPro"/>
</dbReference>
<dbReference type="Pfam" id="PF00535">
    <property type="entry name" value="Glycos_transf_2"/>
    <property type="match status" value="1"/>
</dbReference>
<evidence type="ECO:0000256" key="5">
    <source>
        <dbReference type="ARBA" id="ARBA00022692"/>
    </source>
</evidence>
<dbReference type="InterPro" id="IPR001173">
    <property type="entry name" value="Glyco_trans_2-like"/>
</dbReference>
<dbReference type="GO" id="GO:0009247">
    <property type="term" value="P:glycolipid biosynthetic process"/>
    <property type="evidence" value="ECO:0007669"/>
    <property type="project" value="TreeGrafter"/>
</dbReference>
<comment type="subcellular location">
    <subcellularLocation>
        <location evidence="1">Membrane</location>
        <topology evidence="1">Multi-pass membrane protein</topology>
    </subcellularLocation>
</comment>
<keyword evidence="4 11" id="KW-0808">Transferase</keyword>
<dbReference type="Pfam" id="PF04138">
    <property type="entry name" value="GtrA_DPMS_TM"/>
    <property type="match status" value="1"/>
</dbReference>
<evidence type="ECO:0000259" key="10">
    <source>
        <dbReference type="Pfam" id="PF04138"/>
    </source>
</evidence>
<proteinExistence type="inferred from homology"/>
<dbReference type="EC" id="2.4.2.53" evidence="11"/>
<keyword evidence="3 11" id="KW-0328">Glycosyltransferase</keyword>
<feature type="domain" description="Glycosyltransferase 2-like" evidence="9">
    <location>
        <begin position="25"/>
        <end position="195"/>
    </location>
</feature>
<dbReference type="EMBL" id="UGOA01000001">
    <property type="protein sequence ID" value="STX40903.1"/>
    <property type="molecule type" value="Genomic_DNA"/>
</dbReference>
<feature type="transmembrane region" description="Helical" evidence="8">
    <location>
        <begin position="290"/>
        <end position="308"/>
    </location>
</feature>
<dbReference type="Proteomes" id="UP000254677">
    <property type="component" value="Unassembled WGS sequence"/>
</dbReference>
<reference evidence="11 12" key="1">
    <citation type="submission" date="2018-06" db="EMBL/GenBank/DDBJ databases">
        <authorList>
            <consortium name="Pathogen Informatics"/>
            <person name="Doyle S."/>
        </authorList>
    </citation>
    <scope>NUCLEOTIDE SEQUENCE [LARGE SCALE GENOMIC DNA]</scope>
    <source>
        <strain evidence="11 12">NCTC13292</strain>
    </source>
</reference>
<dbReference type="Gene3D" id="3.90.550.10">
    <property type="entry name" value="Spore Coat Polysaccharide Biosynthesis Protein SpsA, Chain A"/>
    <property type="match status" value="1"/>
</dbReference>
<keyword evidence="5 8" id="KW-0812">Transmembrane</keyword>
<evidence type="ECO:0000313" key="12">
    <source>
        <dbReference type="Proteomes" id="UP000254677"/>
    </source>
</evidence>
<keyword evidence="7 8" id="KW-0472">Membrane</keyword>
<dbReference type="PANTHER" id="PTHR43398">
    <property type="entry name" value="DOLICHOL-PHOSPHATE MANNOSYLTRANSFERASE SUBUNIT 1"/>
    <property type="match status" value="1"/>
</dbReference>
<evidence type="ECO:0000256" key="4">
    <source>
        <dbReference type="ARBA" id="ARBA00022679"/>
    </source>
</evidence>
<dbReference type="AlphaFoldDB" id="A0A378IZK9"/>
<dbReference type="InterPro" id="IPR039528">
    <property type="entry name" value="DPM1-like"/>
</dbReference>
<evidence type="ECO:0000256" key="6">
    <source>
        <dbReference type="ARBA" id="ARBA00022989"/>
    </source>
</evidence>
<dbReference type="CDD" id="cd06442">
    <property type="entry name" value="DPM1_like"/>
    <property type="match status" value="1"/>
</dbReference>
<keyword evidence="12" id="KW-1185">Reference proteome</keyword>
<dbReference type="PANTHER" id="PTHR43398:SF1">
    <property type="entry name" value="DOLICHOL-PHOSPHATE MANNOSYLTRANSFERASE SUBUNIT 1"/>
    <property type="match status" value="1"/>
</dbReference>
<comment type="similarity">
    <text evidence="2">Belongs to the glycosyltransferase 2 family.</text>
</comment>
<feature type="transmembrane region" description="Helical" evidence="8">
    <location>
        <begin position="263"/>
        <end position="284"/>
    </location>
</feature>
<dbReference type="InterPro" id="IPR029044">
    <property type="entry name" value="Nucleotide-diphossugar_trans"/>
</dbReference>
<gene>
    <name evidence="11" type="primary">arnC_1</name>
    <name evidence="11" type="ORF">NCTC13292_00558</name>
</gene>
<feature type="domain" description="GtrA/DPMS transmembrane" evidence="10">
    <location>
        <begin position="267"/>
        <end position="385"/>
    </location>
</feature>
<dbReference type="GO" id="GO:0099621">
    <property type="term" value="F:undecaprenyl-phosphate 4-deoxy-4-formamido-L-arabinose transferase activity"/>
    <property type="evidence" value="ECO:0007669"/>
    <property type="project" value="UniProtKB-EC"/>
</dbReference>
<dbReference type="GO" id="GO:0016020">
    <property type="term" value="C:membrane"/>
    <property type="evidence" value="ECO:0007669"/>
    <property type="project" value="UniProtKB-SubCell"/>
</dbReference>
<evidence type="ECO:0000259" key="9">
    <source>
        <dbReference type="Pfam" id="PF00535"/>
    </source>
</evidence>
<keyword evidence="6 8" id="KW-1133">Transmembrane helix</keyword>
<organism evidence="11 12">
    <name type="scientific">Legionella donaldsonii</name>
    <dbReference type="NCBI Taxonomy" id="45060"/>
    <lineage>
        <taxon>Bacteria</taxon>
        <taxon>Pseudomonadati</taxon>
        <taxon>Pseudomonadota</taxon>
        <taxon>Gammaproteobacteria</taxon>
        <taxon>Legionellales</taxon>
        <taxon>Legionellaceae</taxon>
        <taxon>Legionella</taxon>
    </lineage>
</organism>
<evidence type="ECO:0000256" key="1">
    <source>
        <dbReference type="ARBA" id="ARBA00004141"/>
    </source>
</evidence>
<dbReference type="InterPro" id="IPR007267">
    <property type="entry name" value="GtrA_DPMS_TM"/>
</dbReference>
<protein>
    <submittedName>
        <fullName evidence="11">Glycosyltransferase</fullName>
        <ecNumber evidence="11">2.4.2.53</ecNumber>
    </submittedName>
</protein>
<evidence type="ECO:0000256" key="8">
    <source>
        <dbReference type="SAM" id="Phobius"/>
    </source>
</evidence>
<evidence type="ECO:0000256" key="7">
    <source>
        <dbReference type="ARBA" id="ARBA00023136"/>
    </source>
</evidence>
<evidence type="ECO:0000256" key="2">
    <source>
        <dbReference type="ARBA" id="ARBA00006739"/>
    </source>
</evidence>
<evidence type="ECO:0000313" key="11">
    <source>
        <dbReference type="EMBL" id="STX40903.1"/>
    </source>
</evidence>
<sequence>MMDFNNHLIPEPTPTGQLGKEKVVIIIPTYNEMFVIKNTIMQVFAAVEAIEDFDVHILIFDSNSTDKTQDIVSSLQDDYPKLHLKREQEKSGLGSAYLQAMRYALTVMNADIVFEFDADLSHQPKYIKPMLEKIKDFDVVVGSRYVPGGSIPKNWEWHRKVFSVLGNYVARTVLTPKYKDFTSGFRATRRRSLINVLPQRFLSNHYAYKLQLLWLLHKSKAKICEYPIEFIDREDGESKLPKNSIIDALHVVFTLRYYELKRYLKMCLVGLMGMTVQFVAYNLFRKYLPAFNASQLAVLAAIIHNFILNRNFTFKSSLKLSKFFEMKRLLWFGLYSVVMIYLQSYWLKFGITYLGSGFLQENLIIGVGIGLASLLNYFAYSRHVWPEPKVLNRDVLDDSKTTAT</sequence>
<accession>A0A378IZK9</accession>
<dbReference type="SUPFAM" id="SSF53448">
    <property type="entry name" value="Nucleotide-diphospho-sugar transferases"/>
    <property type="match status" value="1"/>
</dbReference>
<evidence type="ECO:0000256" key="3">
    <source>
        <dbReference type="ARBA" id="ARBA00022676"/>
    </source>
</evidence>
<feature type="transmembrane region" description="Helical" evidence="8">
    <location>
        <begin position="359"/>
        <end position="379"/>
    </location>
</feature>
<name>A0A378IZK9_9GAMM</name>
<feature type="transmembrane region" description="Helical" evidence="8">
    <location>
        <begin position="329"/>
        <end position="347"/>
    </location>
</feature>
<dbReference type="GO" id="GO:0004582">
    <property type="term" value="F:dolichyl-phosphate beta-D-mannosyltransferase activity"/>
    <property type="evidence" value="ECO:0007669"/>
    <property type="project" value="InterPro"/>
</dbReference>